<dbReference type="PANTHER" id="PTHR35984:SF1">
    <property type="entry name" value="PERIPLASMIC SERINE PROTEASE"/>
    <property type="match status" value="1"/>
</dbReference>
<proteinExistence type="predicted"/>
<accession>B8D1M8</accession>
<dbReference type="RefSeq" id="WP_012635293.1">
    <property type="nucleotide sequence ID" value="NC_011899.1"/>
</dbReference>
<dbReference type="Pfam" id="PF01972">
    <property type="entry name" value="SDH_protease"/>
    <property type="match status" value="1"/>
</dbReference>
<dbReference type="NCBIfam" id="NF047768">
    <property type="entry name" value="Clp_like_SDH"/>
    <property type="match status" value="1"/>
</dbReference>
<dbReference type="Proteomes" id="UP000000719">
    <property type="component" value="Chromosome"/>
</dbReference>
<keyword evidence="1" id="KW-0812">Transmembrane</keyword>
<dbReference type="GO" id="GO:0006508">
    <property type="term" value="P:proteolysis"/>
    <property type="evidence" value="ECO:0007669"/>
    <property type="project" value="UniProtKB-KW"/>
</dbReference>
<dbReference type="InterPro" id="IPR029045">
    <property type="entry name" value="ClpP/crotonase-like_dom_sf"/>
</dbReference>
<dbReference type="SUPFAM" id="SSF52096">
    <property type="entry name" value="ClpP/crotonase"/>
    <property type="match status" value="1"/>
</dbReference>
<dbReference type="HOGENOM" id="CLU_067083_0_0_9"/>
<dbReference type="eggNOG" id="COG0616">
    <property type="taxonomic scope" value="Bacteria"/>
</dbReference>
<keyword evidence="1" id="KW-0472">Membrane</keyword>
<gene>
    <name evidence="2" type="ordered locus">Hore_03440</name>
</gene>
<dbReference type="EMBL" id="CP001098">
    <property type="protein sequence ID" value="ACL69105.1"/>
    <property type="molecule type" value="Genomic_DNA"/>
</dbReference>
<dbReference type="GO" id="GO:0008233">
    <property type="term" value="F:peptidase activity"/>
    <property type="evidence" value="ECO:0007669"/>
    <property type="project" value="UniProtKB-KW"/>
</dbReference>
<dbReference type="Gene3D" id="3.90.226.10">
    <property type="entry name" value="2-enoyl-CoA Hydratase, Chain A, domain 1"/>
    <property type="match status" value="1"/>
</dbReference>
<dbReference type="PANTHER" id="PTHR35984">
    <property type="entry name" value="PERIPLASMIC SERINE PROTEASE"/>
    <property type="match status" value="1"/>
</dbReference>
<keyword evidence="2" id="KW-0645">Protease</keyword>
<dbReference type="GO" id="GO:0016020">
    <property type="term" value="C:membrane"/>
    <property type="evidence" value="ECO:0007669"/>
    <property type="project" value="InterPro"/>
</dbReference>
<name>B8D1M8_HALOH</name>
<evidence type="ECO:0000313" key="3">
    <source>
        <dbReference type="Proteomes" id="UP000000719"/>
    </source>
</evidence>
<keyword evidence="2" id="KW-0378">Hydrolase</keyword>
<dbReference type="InterPro" id="IPR002825">
    <property type="entry name" value="Pept_S49_ser-pept_pro"/>
</dbReference>
<reference evidence="2 3" key="1">
    <citation type="journal article" date="2009" name="PLoS ONE">
        <title>Genome analysis of the anaerobic thermohalophilic bacterium Halothermothrix orenii.</title>
        <authorList>
            <person name="Mavromatis K."/>
            <person name="Ivanova N."/>
            <person name="Anderson I."/>
            <person name="Lykidis A."/>
            <person name="Hooper S.D."/>
            <person name="Sun H."/>
            <person name="Kunin V."/>
            <person name="Lapidus A."/>
            <person name="Hugenholtz P."/>
            <person name="Patel B."/>
            <person name="Kyrpides N.C."/>
        </authorList>
    </citation>
    <scope>NUCLEOTIDE SEQUENCE [LARGE SCALE GENOMIC DNA]</scope>
    <source>
        <strain evidence="3">H 168 / OCM 544 / DSM 9562</strain>
    </source>
</reference>
<dbReference type="AlphaFoldDB" id="B8D1M8"/>
<evidence type="ECO:0000313" key="2">
    <source>
        <dbReference type="EMBL" id="ACL69105.1"/>
    </source>
</evidence>
<sequence>MDFFAIIWLIFIIMTFIPVIKQKRIEKVRVRLIRKIEDKTNSKLIALIHRQEALSFLGIPFRRFINIEDSEDILRAIRMTSDDKKIVIVIHTPGGLVLAAEQIAHAIKKHPSKVTVIVPHYAMSGGTLLALAADEIVMDENAVLGPVDPQIGNYPAPSIVKVVEEKSVDEIDDKTLILGDVAQKAIVQIKDLVKKLLEGKMDEEKVNRVADVLTEGYWTHDYPITVEKLKGLGINVRTDLFKEIYQLMELYPQAGHRRPSVQYINSIQ</sequence>
<feature type="transmembrane region" description="Helical" evidence="1">
    <location>
        <begin position="6"/>
        <end position="21"/>
    </location>
</feature>
<dbReference type="KEGG" id="hor:Hore_03440"/>
<keyword evidence="3" id="KW-1185">Reference proteome</keyword>
<dbReference type="OrthoDB" id="9806253at2"/>
<protein>
    <submittedName>
        <fullName evidence="2">Periplasmic serine protease (ClpP class)</fullName>
    </submittedName>
</protein>
<dbReference type="STRING" id="373903.Hore_03440"/>
<organism evidence="2 3">
    <name type="scientific">Halothermothrix orenii (strain H 168 / OCM 544 / DSM 9562)</name>
    <dbReference type="NCBI Taxonomy" id="373903"/>
    <lineage>
        <taxon>Bacteria</taxon>
        <taxon>Bacillati</taxon>
        <taxon>Bacillota</taxon>
        <taxon>Clostridia</taxon>
        <taxon>Halanaerobiales</taxon>
        <taxon>Halothermotrichaceae</taxon>
        <taxon>Halothermothrix</taxon>
    </lineage>
</organism>
<evidence type="ECO:0000256" key="1">
    <source>
        <dbReference type="SAM" id="Phobius"/>
    </source>
</evidence>
<keyword evidence="1" id="KW-1133">Transmembrane helix</keyword>